<dbReference type="SMART" id="SM00960">
    <property type="entry name" value="Robl_LC7"/>
    <property type="match status" value="1"/>
</dbReference>
<reference evidence="2" key="1">
    <citation type="submission" date="2021-03" db="EMBL/GenBank/DDBJ databases">
        <title>Acanthopleuribacteraceae sp. M133.</title>
        <authorList>
            <person name="Wang G."/>
        </authorList>
    </citation>
    <scope>NUCLEOTIDE SEQUENCE</scope>
    <source>
        <strain evidence="2">M133</strain>
    </source>
</reference>
<protein>
    <submittedName>
        <fullName evidence="2">Roadblock/LC7 domain-containing protein</fullName>
    </submittedName>
</protein>
<evidence type="ECO:0000259" key="1">
    <source>
        <dbReference type="SMART" id="SM00960"/>
    </source>
</evidence>
<dbReference type="AlphaFoldDB" id="A0A8A4TY45"/>
<dbReference type="InterPro" id="IPR004942">
    <property type="entry name" value="Roadblock/LAMTOR2_dom"/>
</dbReference>
<dbReference type="EMBL" id="CP071793">
    <property type="protein sequence ID" value="QTD54420.1"/>
    <property type="molecule type" value="Genomic_DNA"/>
</dbReference>
<dbReference type="PANTHER" id="PTHR36222">
    <property type="entry name" value="SERINE PROTEASE INHIBITOR RV3364C"/>
    <property type="match status" value="1"/>
</dbReference>
<proteinExistence type="predicted"/>
<name>A0A8A4TY45_SULCO</name>
<dbReference type="Gene3D" id="3.30.450.30">
    <property type="entry name" value="Dynein light chain 2a, cytoplasmic"/>
    <property type="match status" value="1"/>
</dbReference>
<dbReference type="PANTHER" id="PTHR36222:SF1">
    <property type="entry name" value="SERINE PROTEASE INHIBITOR RV3364C"/>
    <property type="match status" value="1"/>
</dbReference>
<organism evidence="2 3">
    <name type="scientific">Sulfidibacter corallicola</name>
    <dbReference type="NCBI Taxonomy" id="2818388"/>
    <lineage>
        <taxon>Bacteria</taxon>
        <taxon>Pseudomonadati</taxon>
        <taxon>Acidobacteriota</taxon>
        <taxon>Holophagae</taxon>
        <taxon>Acanthopleuribacterales</taxon>
        <taxon>Acanthopleuribacteraceae</taxon>
        <taxon>Sulfidibacter</taxon>
    </lineage>
</organism>
<sequence>MQGGTPDVEGCAVVSEDGLMIASAFPAAYDDGRVAGMTSTLLSLGTRTAQELDRGDLEQVFVKGRDGYVIAMNASEGTVLVALTNARAKLGLVFLDMCRAAEQLGRLL</sequence>
<dbReference type="SUPFAM" id="SSF103196">
    <property type="entry name" value="Roadblock/LC7 domain"/>
    <property type="match status" value="1"/>
</dbReference>
<dbReference type="Proteomes" id="UP000663929">
    <property type="component" value="Chromosome"/>
</dbReference>
<dbReference type="InterPro" id="IPR053141">
    <property type="entry name" value="Mycobact_SerProt_Inhib_Rv3364c"/>
</dbReference>
<gene>
    <name evidence="2" type="ORF">J3U87_24330</name>
</gene>
<keyword evidence="3" id="KW-1185">Reference proteome</keyword>
<feature type="domain" description="Roadblock/LAMTOR2" evidence="1">
    <location>
        <begin position="1"/>
        <end position="84"/>
    </location>
</feature>
<dbReference type="KEGG" id="scor:J3U87_24330"/>
<dbReference type="Pfam" id="PF03259">
    <property type="entry name" value="Robl_LC7"/>
    <property type="match status" value="1"/>
</dbReference>
<evidence type="ECO:0000313" key="3">
    <source>
        <dbReference type="Proteomes" id="UP000663929"/>
    </source>
</evidence>
<accession>A0A8A4TY45</accession>
<evidence type="ECO:0000313" key="2">
    <source>
        <dbReference type="EMBL" id="QTD54420.1"/>
    </source>
</evidence>